<dbReference type="PANTHER" id="PTHR34448">
    <property type="entry name" value="AMINOPEPTIDASE"/>
    <property type="match status" value="1"/>
</dbReference>
<organism evidence="10 11">
    <name type="scientific">Enterococcus silesiacus</name>
    <dbReference type="NCBI Taxonomy" id="332949"/>
    <lineage>
        <taxon>Bacteria</taxon>
        <taxon>Bacillati</taxon>
        <taxon>Bacillota</taxon>
        <taxon>Bacilli</taxon>
        <taxon>Lactobacillales</taxon>
        <taxon>Enterococcaceae</taxon>
        <taxon>Enterococcus</taxon>
    </lineage>
</organism>
<dbReference type="Gene3D" id="3.40.1830.10">
    <property type="entry name" value="Thermophilic metalloprotease (M29)"/>
    <property type="match status" value="1"/>
</dbReference>
<evidence type="ECO:0000256" key="6">
    <source>
        <dbReference type="ARBA" id="ARBA00022670"/>
    </source>
</evidence>
<evidence type="ECO:0000256" key="9">
    <source>
        <dbReference type="ARBA" id="ARBA00023049"/>
    </source>
</evidence>
<evidence type="ECO:0000256" key="3">
    <source>
        <dbReference type="ARBA" id="ARBA00001947"/>
    </source>
</evidence>
<gene>
    <name evidence="10" type="ORF">ATZ33_17895</name>
</gene>
<keyword evidence="11" id="KW-1185">Reference proteome</keyword>
<evidence type="ECO:0000313" key="10">
    <source>
        <dbReference type="EMBL" id="ALS03177.1"/>
    </source>
</evidence>
<dbReference type="Pfam" id="PF02073">
    <property type="entry name" value="Peptidase_M29"/>
    <property type="match status" value="2"/>
</dbReference>
<evidence type="ECO:0000313" key="11">
    <source>
        <dbReference type="Proteomes" id="UP000065511"/>
    </source>
</evidence>
<dbReference type="InterPro" id="IPR052170">
    <property type="entry name" value="M29_Exopeptidase"/>
</dbReference>
<name>A0ABM5WDC8_9ENTE</name>
<sequence>MTLPNFDGTLKKYARLIAETGVNVQKGQSVVLQISVDQAPLARLITEEAYKLGAGEVIVQWNDDIVQREFLLHADEKYLENIPQHKIDQTDDWIAKGASRISVVSANPDALSGVDANRVATFQSASGKALANLSYAGTTISGMKFTFKDGKVIDFSAEQGEEVLAKLLETDEGARHLGEVALVPDPSPISQSGIIFYNTLFDENASNHLAFGSAYAFNLQGGTEMSEEELKEAGLNRSHTHVDFMVGSDQMDIDGIREDGTRVPIFRNGDWA</sequence>
<dbReference type="SUPFAM" id="SSF144052">
    <property type="entry name" value="Thermophilic metalloprotease-like"/>
    <property type="match status" value="2"/>
</dbReference>
<comment type="cofactor">
    <cofactor evidence="1">
        <name>Co(2+)</name>
        <dbReference type="ChEBI" id="CHEBI:48828"/>
    </cofactor>
</comment>
<evidence type="ECO:0000256" key="5">
    <source>
        <dbReference type="ARBA" id="ARBA00022438"/>
    </source>
</evidence>
<evidence type="ECO:0000256" key="8">
    <source>
        <dbReference type="ARBA" id="ARBA00022801"/>
    </source>
</evidence>
<evidence type="ECO:0008006" key="12">
    <source>
        <dbReference type="Google" id="ProtNLM"/>
    </source>
</evidence>
<comment type="similarity">
    <text evidence="4">Belongs to the peptidase M29 family.</text>
</comment>
<dbReference type="Proteomes" id="UP000065511">
    <property type="component" value="Chromosome"/>
</dbReference>
<protein>
    <recommendedName>
        <fullName evidence="12">Peptidase M29</fullName>
    </recommendedName>
</protein>
<comment type="cofactor">
    <cofactor evidence="2">
        <name>Mg(2+)</name>
        <dbReference type="ChEBI" id="CHEBI:18420"/>
    </cofactor>
</comment>
<keyword evidence="7" id="KW-0479">Metal-binding</keyword>
<keyword evidence="5" id="KW-0031">Aminopeptidase</keyword>
<evidence type="ECO:0000256" key="2">
    <source>
        <dbReference type="ARBA" id="ARBA00001946"/>
    </source>
</evidence>
<dbReference type="InterPro" id="IPR035097">
    <property type="entry name" value="M29_N-terminal"/>
</dbReference>
<dbReference type="InterPro" id="IPR000787">
    <property type="entry name" value="Peptidase_M29"/>
</dbReference>
<dbReference type="EMBL" id="CP013614">
    <property type="protein sequence ID" value="ALS03177.1"/>
    <property type="molecule type" value="Genomic_DNA"/>
</dbReference>
<proteinExistence type="inferred from homology"/>
<keyword evidence="6" id="KW-0645">Protease</keyword>
<keyword evidence="8" id="KW-0378">Hydrolase</keyword>
<evidence type="ECO:0000256" key="4">
    <source>
        <dbReference type="ARBA" id="ARBA00008236"/>
    </source>
</evidence>
<evidence type="ECO:0000256" key="1">
    <source>
        <dbReference type="ARBA" id="ARBA00001941"/>
    </source>
</evidence>
<accession>A0ABM5WDC8</accession>
<evidence type="ECO:0000256" key="7">
    <source>
        <dbReference type="ARBA" id="ARBA00022723"/>
    </source>
</evidence>
<dbReference type="PANTHER" id="PTHR34448:SF3">
    <property type="entry name" value="AMINOPEPTIDASE AMPS"/>
    <property type="match status" value="1"/>
</dbReference>
<comment type="cofactor">
    <cofactor evidence="3">
        <name>Zn(2+)</name>
        <dbReference type="ChEBI" id="CHEBI:29105"/>
    </cofactor>
</comment>
<reference evidence="10 11" key="1">
    <citation type="submission" date="2015-12" db="EMBL/GenBank/DDBJ databases">
        <authorList>
            <person name="Lauer A."/>
            <person name="Humrighouse B."/>
            <person name="Loparev V."/>
            <person name="Shewmaker P.L."/>
            <person name="Whitney A.M."/>
            <person name="McLaughlin R.W."/>
        </authorList>
    </citation>
    <scope>NUCLEOTIDE SEQUENCE [LARGE SCALE GENOMIC DNA]</scope>
    <source>
        <strain evidence="10 11">LMG 23085</strain>
    </source>
</reference>
<keyword evidence="9" id="KW-0482">Metalloprotease</keyword>